<keyword evidence="2" id="KW-1185">Reference proteome</keyword>
<evidence type="ECO:0000313" key="1">
    <source>
        <dbReference type="EMBL" id="TCJ05058.1"/>
    </source>
</evidence>
<dbReference type="AlphaFoldDB" id="A0A4R1AYL2"/>
<name>A0A4R1AYL2_9BACI</name>
<proteinExistence type="predicted"/>
<reference evidence="1 2" key="1">
    <citation type="submission" date="2019-03" db="EMBL/GenBank/DDBJ databases">
        <authorList>
            <person name="Jensen L."/>
            <person name="Storgaard J."/>
            <person name="Sulaj E."/>
            <person name="Schramm A."/>
            <person name="Marshall I.P.G."/>
        </authorList>
    </citation>
    <scope>NUCLEOTIDE SEQUENCE [LARGE SCALE GENOMIC DNA]</scope>
    <source>
        <strain evidence="1 2">2017H2G3</strain>
    </source>
</reference>
<organism evidence="1 2">
    <name type="scientific">Cytobacillus praedii</name>
    <dbReference type="NCBI Taxonomy" id="1742358"/>
    <lineage>
        <taxon>Bacteria</taxon>
        <taxon>Bacillati</taxon>
        <taxon>Bacillota</taxon>
        <taxon>Bacilli</taxon>
        <taxon>Bacillales</taxon>
        <taxon>Bacillaceae</taxon>
        <taxon>Cytobacillus</taxon>
    </lineage>
</organism>
<evidence type="ECO:0000313" key="2">
    <source>
        <dbReference type="Proteomes" id="UP000293846"/>
    </source>
</evidence>
<accession>A0A4R1AYL2</accession>
<comment type="caution">
    <text evidence="1">The sequence shown here is derived from an EMBL/GenBank/DDBJ whole genome shotgun (WGS) entry which is preliminary data.</text>
</comment>
<dbReference type="EMBL" id="SJTH01000006">
    <property type="protein sequence ID" value="TCJ05058.1"/>
    <property type="molecule type" value="Genomic_DNA"/>
</dbReference>
<dbReference type="RefSeq" id="WP_131236538.1">
    <property type="nucleotide sequence ID" value="NZ_SJTH01000006.1"/>
</dbReference>
<protein>
    <submittedName>
        <fullName evidence="1">Uncharacterized protein</fullName>
    </submittedName>
</protein>
<dbReference type="OrthoDB" id="2910064at2"/>
<sequence>MIGKVEVWYMTEEERQDYIKKHPIKPQEHKKIDKNFAKIGVDYKWRGKKAAEAKKAQRLAIQ</sequence>
<gene>
    <name evidence="1" type="ORF">E0Y62_07530</name>
</gene>
<dbReference type="Proteomes" id="UP000293846">
    <property type="component" value="Unassembled WGS sequence"/>
</dbReference>